<evidence type="ECO:0000313" key="1">
    <source>
        <dbReference type="EMBL" id="KMQ70225.1"/>
    </source>
</evidence>
<name>A0A0J7LMA6_9FLAO</name>
<dbReference type="RefSeq" id="WP_048500540.1">
    <property type="nucleotide sequence ID" value="NZ_LFNG01000024.1"/>
</dbReference>
<dbReference type="AlphaFoldDB" id="A0A0J7LMA6"/>
<proteinExistence type="predicted"/>
<reference evidence="1 2" key="1">
    <citation type="journal article" date="2004" name="Int. J. Syst. Evol. Microbiol.">
        <title>Kaistella koreensis gen. nov., sp. nov., a novel member of the Chryseobacterium-Bergeyella-Riemerella branch.</title>
        <authorList>
            <person name="Kim M.K."/>
            <person name="Im W.T."/>
            <person name="Shin Y.K."/>
            <person name="Lim J.H."/>
            <person name="Kim S.H."/>
            <person name="Lee B.C."/>
            <person name="Park M.Y."/>
            <person name="Lee K.Y."/>
            <person name="Lee S.T."/>
        </authorList>
    </citation>
    <scope>NUCLEOTIDE SEQUENCE [LARGE SCALE GENOMIC DNA]</scope>
    <source>
        <strain evidence="1 2">CCUG 49689</strain>
    </source>
</reference>
<dbReference type="PATRIC" id="fig|1304281.5.peg.2868"/>
<sequence length="138" mass="15805">MRTFIAKHAKTGLKITFKFGLNGVLQIVEFEGEWEADKIKKVASNITASVEDMHAKMRAHDLKSGWIFAELSDVSFANFYKQYPRKVGPKEVTEKAWNKLGNVDKMEAILFIPELVKLKSDGTAFPYPASYLNKKYWK</sequence>
<organism evidence="1 2">
    <name type="scientific">Chryseobacterium koreense CCUG 49689</name>
    <dbReference type="NCBI Taxonomy" id="1304281"/>
    <lineage>
        <taxon>Bacteria</taxon>
        <taxon>Pseudomonadati</taxon>
        <taxon>Bacteroidota</taxon>
        <taxon>Flavobacteriia</taxon>
        <taxon>Flavobacteriales</taxon>
        <taxon>Weeksellaceae</taxon>
        <taxon>Chryseobacterium group</taxon>
        <taxon>Chryseobacterium</taxon>
    </lineage>
</organism>
<gene>
    <name evidence="1" type="ORF">ACM44_13285</name>
</gene>
<comment type="caution">
    <text evidence="1">The sequence shown here is derived from an EMBL/GenBank/DDBJ whole genome shotgun (WGS) entry which is preliminary data.</text>
</comment>
<dbReference type="STRING" id="1304281.ACM44_13285"/>
<accession>A0A0J7LMA6</accession>
<dbReference type="OrthoDB" id="1132132at2"/>
<dbReference type="Proteomes" id="UP000035900">
    <property type="component" value="Unassembled WGS sequence"/>
</dbReference>
<protein>
    <submittedName>
        <fullName evidence="1">Uncharacterized protein</fullName>
    </submittedName>
</protein>
<dbReference type="EMBL" id="LFNG01000024">
    <property type="protein sequence ID" value="KMQ70225.1"/>
    <property type="molecule type" value="Genomic_DNA"/>
</dbReference>
<evidence type="ECO:0000313" key="2">
    <source>
        <dbReference type="Proteomes" id="UP000035900"/>
    </source>
</evidence>
<keyword evidence="2" id="KW-1185">Reference proteome</keyword>